<gene>
    <name evidence="1" type="ordered locus">Turpa_1470</name>
</gene>
<dbReference type="SUPFAM" id="SSF143011">
    <property type="entry name" value="RelE-like"/>
    <property type="match status" value="1"/>
</dbReference>
<accession>I4B4B1</accession>
<dbReference type="RefSeq" id="WP_014802632.1">
    <property type="nucleotide sequence ID" value="NC_018020.1"/>
</dbReference>
<sequence length="89" mass="10481">MLIRHSAAFKKAYKKRIKNNPELRELFWDAIEIFAADPYNAGLKTHPLKDQLEGKWAFSVDYDCRVVFHFVSETEIVLLNIGTHQQVYR</sequence>
<reference evidence="1 2" key="1">
    <citation type="submission" date="2012-06" db="EMBL/GenBank/DDBJ databases">
        <title>The complete chromosome of genome of Turneriella parva DSM 21527.</title>
        <authorList>
            <consortium name="US DOE Joint Genome Institute (JGI-PGF)"/>
            <person name="Lucas S."/>
            <person name="Han J."/>
            <person name="Lapidus A."/>
            <person name="Bruce D."/>
            <person name="Goodwin L."/>
            <person name="Pitluck S."/>
            <person name="Peters L."/>
            <person name="Kyrpides N."/>
            <person name="Mavromatis K."/>
            <person name="Ivanova N."/>
            <person name="Mikhailova N."/>
            <person name="Chertkov O."/>
            <person name="Detter J.C."/>
            <person name="Tapia R."/>
            <person name="Han C."/>
            <person name="Land M."/>
            <person name="Hauser L."/>
            <person name="Markowitz V."/>
            <person name="Cheng J.-F."/>
            <person name="Hugenholtz P."/>
            <person name="Woyke T."/>
            <person name="Wu D."/>
            <person name="Gronow S."/>
            <person name="Wellnitz S."/>
            <person name="Brambilla E."/>
            <person name="Klenk H.-P."/>
            <person name="Eisen J.A."/>
        </authorList>
    </citation>
    <scope>NUCLEOTIDE SEQUENCE [LARGE SCALE GENOMIC DNA]</scope>
    <source>
        <strain evidence="2">ATCC BAA-1111 / DSM 21527 / NCTC 11395 / H</strain>
    </source>
</reference>
<dbReference type="STRING" id="869212.Turpa_1470"/>
<organism evidence="1 2">
    <name type="scientific">Turneriella parva (strain ATCC BAA-1111 / DSM 21527 / NCTC 11395 / H)</name>
    <name type="common">Leptospira parva</name>
    <dbReference type="NCBI Taxonomy" id="869212"/>
    <lineage>
        <taxon>Bacteria</taxon>
        <taxon>Pseudomonadati</taxon>
        <taxon>Spirochaetota</taxon>
        <taxon>Spirochaetia</taxon>
        <taxon>Leptospirales</taxon>
        <taxon>Leptospiraceae</taxon>
        <taxon>Turneriella</taxon>
    </lineage>
</organism>
<evidence type="ECO:0008006" key="3">
    <source>
        <dbReference type="Google" id="ProtNLM"/>
    </source>
</evidence>
<dbReference type="HOGENOM" id="CLU_161929_0_0_12"/>
<evidence type="ECO:0000313" key="2">
    <source>
        <dbReference type="Proteomes" id="UP000006048"/>
    </source>
</evidence>
<evidence type="ECO:0000313" key="1">
    <source>
        <dbReference type="EMBL" id="AFM12118.1"/>
    </source>
</evidence>
<protein>
    <recommendedName>
        <fullName evidence="3">Addiction module toxin, RelE/StbE family</fullName>
    </recommendedName>
</protein>
<dbReference type="InterPro" id="IPR004386">
    <property type="entry name" value="Toxin_YafQ-like"/>
</dbReference>
<dbReference type="Gene3D" id="3.30.2310.20">
    <property type="entry name" value="RelE-like"/>
    <property type="match status" value="1"/>
</dbReference>
<dbReference type="InterPro" id="IPR035093">
    <property type="entry name" value="RelE/ParE_toxin_dom_sf"/>
</dbReference>
<name>I4B4B1_TURPD</name>
<dbReference type="Proteomes" id="UP000006048">
    <property type="component" value="Chromosome"/>
</dbReference>
<dbReference type="Pfam" id="PF15738">
    <property type="entry name" value="YafQ_toxin"/>
    <property type="match status" value="1"/>
</dbReference>
<dbReference type="EMBL" id="CP002959">
    <property type="protein sequence ID" value="AFM12118.1"/>
    <property type="molecule type" value="Genomic_DNA"/>
</dbReference>
<dbReference type="KEGG" id="tpx:Turpa_1470"/>
<keyword evidence="2" id="KW-1185">Reference proteome</keyword>
<dbReference type="AlphaFoldDB" id="I4B4B1"/>
<proteinExistence type="predicted"/>